<dbReference type="RefSeq" id="WP_034833047.1">
    <property type="nucleotide sequence ID" value="NZ_JOKH01000001.1"/>
</dbReference>
<organism evidence="2 3">
    <name type="scientific">Endozoicomonas numazuensis</name>
    <dbReference type="NCBI Taxonomy" id="1137799"/>
    <lineage>
        <taxon>Bacteria</taxon>
        <taxon>Pseudomonadati</taxon>
        <taxon>Pseudomonadota</taxon>
        <taxon>Gammaproteobacteria</taxon>
        <taxon>Oceanospirillales</taxon>
        <taxon>Endozoicomonadaceae</taxon>
        <taxon>Endozoicomonas</taxon>
    </lineage>
</organism>
<evidence type="ECO:0000259" key="1">
    <source>
        <dbReference type="Pfam" id="PF26231"/>
    </source>
</evidence>
<evidence type="ECO:0000313" key="3">
    <source>
        <dbReference type="Proteomes" id="UP000028073"/>
    </source>
</evidence>
<feature type="domain" description="Crocagin biosynthetic protein CgnE/B" evidence="1">
    <location>
        <begin position="51"/>
        <end position="301"/>
    </location>
</feature>
<gene>
    <name evidence="2" type="ORF">GZ78_04770</name>
</gene>
<dbReference type="InterPro" id="IPR058799">
    <property type="entry name" value="CgnE_B"/>
</dbReference>
<evidence type="ECO:0000313" key="2">
    <source>
        <dbReference type="EMBL" id="KEQ19296.1"/>
    </source>
</evidence>
<dbReference type="eggNOG" id="ENOG502ZRU9">
    <property type="taxonomic scope" value="Bacteria"/>
</dbReference>
<dbReference type="AlphaFoldDB" id="A0A081NLH3"/>
<accession>A0A081NLH3</accession>
<reference evidence="2 3" key="1">
    <citation type="submission" date="2014-06" db="EMBL/GenBank/DDBJ databases">
        <title>Whole Genome Sequences of Three Symbiotic Endozoicomonas Bacteria.</title>
        <authorList>
            <person name="Neave M.J."/>
            <person name="Apprill A."/>
            <person name="Voolstra C.R."/>
        </authorList>
    </citation>
    <scope>NUCLEOTIDE SEQUENCE [LARGE SCALE GENOMIC DNA]</scope>
    <source>
        <strain evidence="2 3">DSM 25634</strain>
    </source>
</reference>
<protein>
    <recommendedName>
        <fullName evidence="1">Crocagin biosynthetic protein CgnE/B domain-containing protein</fullName>
    </recommendedName>
</protein>
<proteinExistence type="predicted"/>
<dbReference type="Proteomes" id="UP000028073">
    <property type="component" value="Unassembled WGS sequence"/>
</dbReference>
<dbReference type="OrthoDB" id="34067at2"/>
<comment type="caution">
    <text evidence="2">The sequence shown here is derived from an EMBL/GenBank/DDBJ whole genome shotgun (WGS) entry which is preliminary data.</text>
</comment>
<dbReference type="Pfam" id="PF26231">
    <property type="entry name" value="CgnE_B"/>
    <property type="match status" value="1"/>
</dbReference>
<keyword evidence="3" id="KW-1185">Reference proteome</keyword>
<name>A0A081NLH3_9GAMM</name>
<dbReference type="EMBL" id="JOKH01000001">
    <property type="protein sequence ID" value="KEQ19296.1"/>
    <property type="molecule type" value="Genomic_DNA"/>
</dbReference>
<sequence length="304" mass="33945">MNQIEAFFSSQDIGFICSNKAAQKELTQKGIPAYDPISERDHNHFAYIGLIKNSEERAAFFENRPDDARLLSLPLHFFDNSTEAVLYNLKQLFAIDFNQCLSDRDEWYKRLTENEKLIFGKDNFTLECIPHNPVCLDVIDDSPLFPCTASRLLEVGLEYQTTDENRTFTINGTLPIEGAVVSCLPCITHEQHEKGLKIARRIAASQLTTCEIVNNELVSLNIDGDECCQQVVALAGPSDGELGPKPTEAKEFSIGLNKWVLDNIDYTINSPLNEGVEGIHVGFGDGHNGLHMDFLIPQAQLISP</sequence>